<reference evidence="5 6" key="1">
    <citation type="submission" date="2015-04" db="EMBL/GenBank/DDBJ databases">
        <title>Comparative genomics of rhizobia nodulating Arachis hypogaea in China.</title>
        <authorList>
            <person name="Li Y."/>
        </authorList>
    </citation>
    <scope>NUCLEOTIDE SEQUENCE [LARGE SCALE GENOMIC DNA]</scope>
    <source>
        <strain evidence="5 6">CCBAU 51757</strain>
    </source>
</reference>
<dbReference type="SUPFAM" id="SSF53335">
    <property type="entry name" value="S-adenosyl-L-methionine-dependent methyltransferases"/>
    <property type="match status" value="1"/>
</dbReference>
<organism evidence="5 6">
    <name type="scientific">Bradyrhizobium nanningense</name>
    <dbReference type="NCBI Taxonomy" id="1325118"/>
    <lineage>
        <taxon>Bacteria</taxon>
        <taxon>Pseudomonadati</taxon>
        <taxon>Pseudomonadota</taxon>
        <taxon>Alphaproteobacteria</taxon>
        <taxon>Hyphomicrobiales</taxon>
        <taxon>Nitrobacteraceae</taxon>
        <taxon>Bradyrhizobium</taxon>
    </lineage>
</organism>
<evidence type="ECO:0000313" key="5">
    <source>
        <dbReference type="EMBL" id="RXH37746.1"/>
    </source>
</evidence>
<comment type="function">
    <text evidence="4">Exhibits S-adenosyl-L-methionine-dependent methyltransferase activity.</text>
</comment>
<accession>A0A4Q0SF05</accession>
<dbReference type="Gene3D" id="3.40.50.150">
    <property type="entry name" value="Vaccinia Virus protein VP39"/>
    <property type="match status" value="1"/>
</dbReference>
<comment type="similarity">
    <text evidence="1 4">Belongs to the UPF0677 family.</text>
</comment>
<proteinExistence type="inferred from homology"/>
<dbReference type="GO" id="GO:0008168">
    <property type="term" value="F:methyltransferase activity"/>
    <property type="evidence" value="ECO:0007669"/>
    <property type="project" value="UniProtKB-UniRule"/>
</dbReference>
<dbReference type="PANTHER" id="PTHR43619:SF2">
    <property type="entry name" value="S-ADENOSYL-L-METHIONINE-DEPENDENT METHYLTRANSFERASES SUPERFAMILY PROTEIN"/>
    <property type="match status" value="1"/>
</dbReference>
<evidence type="ECO:0000256" key="2">
    <source>
        <dbReference type="ARBA" id="ARBA00022603"/>
    </source>
</evidence>
<dbReference type="Proteomes" id="UP000289546">
    <property type="component" value="Unassembled WGS sequence"/>
</dbReference>
<name>A0A4Q0SF05_9BRAD</name>
<evidence type="ECO:0000256" key="3">
    <source>
        <dbReference type="ARBA" id="ARBA00022679"/>
    </source>
</evidence>
<protein>
    <recommendedName>
        <fullName evidence="4">S-adenosyl-L-methionine-dependent methyltransferase</fullName>
        <ecNumber evidence="4">2.1.1.-</ecNumber>
    </recommendedName>
</protein>
<dbReference type="InterPro" id="IPR011610">
    <property type="entry name" value="SAM_mthyl_Trfase_ML2640-like"/>
</dbReference>
<dbReference type="EMBL" id="LBJQ01000009">
    <property type="protein sequence ID" value="RXH37746.1"/>
    <property type="molecule type" value="Genomic_DNA"/>
</dbReference>
<keyword evidence="4" id="KW-0949">S-adenosyl-L-methionine</keyword>
<dbReference type="InterPro" id="IPR007213">
    <property type="entry name" value="Ppm1/Ppm2/Tcmp"/>
</dbReference>
<dbReference type="AlphaFoldDB" id="A0A4Q0SF05"/>
<keyword evidence="6" id="KW-1185">Reference proteome</keyword>
<dbReference type="GO" id="GO:0032259">
    <property type="term" value="P:methylation"/>
    <property type="evidence" value="ECO:0007669"/>
    <property type="project" value="UniProtKB-KW"/>
</dbReference>
<comment type="caution">
    <text evidence="5">The sequence shown here is derived from an EMBL/GenBank/DDBJ whole genome shotgun (WGS) entry which is preliminary data.</text>
</comment>
<sequence>MRAADSVLDDFLLTNAAFPGVVIRSRYAEDALREATIRGIRQYVLIGAGFDSFALRRPPFSDALRIFEIDHPATQAMKAQRIKEYGISLSPSVHFIAADLAKEDLATVLARTAFRMDEAAFFSWLGVTVYLTRKANLATLRAVATCGAQGSELVFTYVDQSELASDRSQSPHNENAKVVAAIGEPWISGFNPNEIINDLASVGLELVENLDGKAMWDRYRGANTTLRQPPASLHIALARVVKGQRISGLR</sequence>
<evidence type="ECO:0000256" key="1">
    <source>
        <dbReference type="ARBA" id="ARBA00008138"/>
    </source>
</evidence>
<dbReference type="Pfam" id="PF04072">
    <property type="entry name" value="LCM"/>
    <property type="match status" value="1"/>
</dbReference>
<evidence type="ECO:0000313" key="6">
    <source>
        <dbReference type="Proteomes" id="UP000289546"/>
    </source>
</evidence>
<dbReference type="NCBIfam" id="TIGR00027">
    <property type="entry name" value="mthyl_TIGR00027"/>
    <property type="match status" value="1"/>
</dbReference>
<keyword evidence="3" id="KW-0808">Transferase</keyword>
<keyword evidence="2 4" id="KW-0489">Methyltransferase</keyword>
<evidence type="ECO:0000256" key="4">
    <source>
        <dbReference type="RuleBase" id="RU362030"/>
    </source>
</evidence>
<gene>
    <name evidence="5" type="ORF">XH99_02950</name>
</gene>
<dbReference type="PANTHER" id="PTHR43619">
    <property type="entry name" value="S-ADENOSYL-L-METHIONINE-DEPENDENT METHYLTRANSFERASE YKTD-RELATED"/>
    <property type="match status" value="1"/>
</dbReference>
<dbReference type="EC" id="2.1.1.-" evidence="4"/>
<dbReference type="InterPro" id="IPR029063">
    <property type="entry name" value="SAM-dependent_MTases_sf"/>
</dbReference>